<accession>A0A7W6WQ47</accession>
<protein>
    <submittedName>
        <fullName evidence="3">Uncharacterized protein</fullName>
    </submittedName>
</protein>
<dbReference type="Proteomes" id="UP000576087">
    <property type="component" value="Unassembled WGS sequence"/>
</dbReference>
<evidence type="ECO:0000313" key="3">
    <source>
        <dbReference type="EMBL" id="MBB4349037.1"/>
    </source>
</evidence>
<feature type="transmembrane region" description="Helical" evidence="1">
    <location>
        <begin position="72"/>
        <end position="95"/>
    </location>
</feature>
<dbReference type="RefSeq" id="WP_148146130.1">
    <property type="nucleotide sequence ID" value="NZ_JACIGW010000002.1"/>
</dbReference>
<comment type="caution">
    <text evidence="3">The sequence shown here is derived from an EMBL/GenBank/DDBJ whole genome shotgun (WGS) entry which is preliminary data.</text>
</comment>
<dbReference type="AlphaFoldDB" id="A0A7W6WQ47"/>
<feature type="chain" id="PRO_5044130389" evidence="2">
    <location>
        <begin position="18"/>
        <end position="108"/>
    </location>
</feature>
<evidence type="ECO:0000313" key="5">
    <source>
        <dbReference type="EMBL" id="MBB4447374.1"/>
    </source>
</evidence>
<evidence type="ECO:0000313" key="6">
    <source>
        <dbReference type="Proteomes" id="UP000520770"/>
    </source>
</evidence>
<dbReference type="Proteomes" id="UP000520770">
    <property type="component" value="Unassembled WGS sequence"/>
</dbReference>
<sequence>MRLLRAFFHFLSFAALAAAVLVGTIDAIQSVSSSDVVLTSLGNAWLNLDPESLTLAELSADDYMSADIWRPYVAPVLAQPAGVMFLVLALLFWMVGYKRTSFAGRFAA</sequence>
<keyword evidence="2" id="KW-0732">Signal</keyword>
<reference evidence="6 7" key="1">
    <citation type="submission" date="2020-08" db="EMBL/GenBank/DDBJ databases">
        <title>Genomic Encyclopedia of Type Strains, Phase IV (KMG-V): Genome sequencing to study the core and pangenomes of soil and plant-associated prokaryotes.</title>
        <authorList>
            <person name="Whitman W."/>
        </authorList>
    </citation>
    <scope>NUCLEOTIDE SEQUENCE [LARGE SCALE GENOMIC DNA]</scope>
    <source>
        <strain evidence="4 7">SEMIA 444</strain>
        <strain evidence="3 6">SEMIA 448</strain>
        <strain evidence="5 8">SEMIA 452</strain>
    </source>
</reference>
<dbReference type="EMBL" id="JACIHM010000004">
    <property type="protein sequence ID" value="MBB4447374.1"/>
    <property type="molecule type" value="Genomic_DNA"/>
</dbReference>
<keyword evidence="7" id="KW-1185">Reference proteome</keyword>
<keyword evidence="1" id="KW-0472">Membrane</keyword>
<feature type="signal peptide" evidence="2">
    <location>
        <begin position="1"/>
        <end position="17"/>
    </location>
</feature>
<dbReference type="EMBL" id="JACIGY010000004">
    <property type="protein sequence ID" value="MBB4412742.1"/>
    <property type="molecule type" value="Genomic_DNA"/>
</dbReference>
<dbReference type="Proteomes" id="UP000524535">
    <property type="component" value="Unassembled WGS sequence"/>
</dbReference>
<evidence type="ECO:0000256" key="1">
    <source>
        <dbReference type="SAM" id="Phobius"/>
    </source>
</evidence>
<evidence type="ECO:0000313" key="4">
    <source>
        <dbReference type="EMBL" id="MBB4412742.1"/>
    </source>
</evidence>
<organism evidence="3 6">
    <name type="scientific">Aliirhizobium cellulosilyticum</name>
    <dbReference type="NCBI Taxonomy" id="393664"/>
    <lineage>
        <taxon>Bacteria</taxon>
        <taxon>Pseudomonadati</taxon>
        <taxon>Pseudomonadota</taxon>
        <taxon>Alphaproteobacteria</taxon>
        <taxon>Hyphomicrobiales</taxon>
        <taxon>Rhizobiaceae</taxon>
        <taxon>Aliirhizobium</taxon>
    </lineage>
</organism>
<keyword evidence="1" id="KW-1133">Transmembrane helix</keyword>
<evidence type="ECO:0000256" key="2">
    <source>
        <dbReference type="SAM" id="SignalP"/>
    </source>
</evidence>
<evidence type="ECO:0000313" key="8">
    <source>
        <dbReference type="Proteomes" id="UP000576087"/>
    </source>
</evidence>
<dbReference type="EMBL" id="JACIGW010000002">
    <property type="protein sequence ID" value="MBB4349037.1"/>
    <property type="molecule type" value="Genomic_DNA"/>
</dbReference>
<keyword evidence="1" id="KW-0812">Transmembrane</keyword>
<proteinExistence type="predicted"/>
<evidence type="ECO:0000313" key="7">
    <source>
        <dbReference type="Proteomes" id="UP000524535"/>
    </source>
</evidence>
<gene>
    <name evidence="4" type="ORF">GGE31_003256</name>
    <name evidence="3" type="ORF">GGE33_002779</name>
    <name evidence="5" type="ORF">GGE35_003197</name>
</gene>
<name>A0A7W6WQ47_9HYPH</name>